<dbReference type="GO" id="GO:0004843">
    <property type="term" value="F:cysteine-type deubiquitinase activity"/>
    <property type="evidence" value="ECO:0007669"/>
    <property type="project" value="UniProtKB-UniRule"/>
</dbReference>
<dbReference type="CDD" id="cd02257">
    <property type="entry name" value="Peptidase_C19"/>
    <property type="match status" value="1"/>
</dbReference>
<dbReference type="KEGG" id="psoj:PHYSODRAFT_486766"/>
<feature type="region of interest" description="Disordered" evidence="2">
    <location>
        <begin position="857"/>
        <end position="892"/>
    </location>
</feature>
<keyword evidence="1" id="KW-0645">Protease</keyword>
<evidence type="ECO:0000256" key="2">
    <source>
        <dbReference type="SAM" id="MobiDB-lite"/>
    </source>
</evidence>
<feature type="compositionally biased region" description="Polar residues" evidence="2">
    <location>
        <begin position="875"/>
        <end position="892"/>
    </location>
</feature>
<dbReference type="InterPro" id="IPR001394">
    <property type="entry name" value="Peptidase_C19_UCH"/>
</dbReference>
<keyword evidence="1" id="KW-0833">Ubl conjugation pathway</keyword>
<dbReference type="PROSITE" id="PS00972">
    <property type="entry name" value="USP_1"/>
    <property type="match status" value="1"/>
</dbReference>
<dbReference type="EMBL" id="JH159152">
    <property type="protein sequence ID" value="EGZ23731.1"/>
    <property type="molecule type" value="Genomic_DNA"/>
</dbReference>
<dbReference type="InterPro" id="IPR018200">
    <property type="entry name" value="USP_CS"/>
</dbReference>
<dbReference type="GO" id="GO:0005829">
    <property type="term" value="C:cytosol"/>
    <property type="evidence" value="ECO:0007669"/>
    <property type="project" value="TreeGrafter"/>
</dbReference>
<feature type="domain" description="USP" evidence="3">
    <location>
        <begin position="386"/>
        <end position="851"/>
    </location>
</feature>
<dbReference type="PANTHER" id="PTHR24006:SF827">
    <property type="entry name" value="UBIQUITIN CARBOXYL-TERMINAL HYDROLASE 34"/>
    <property type="match status" value="1"/>
</dbReference>
<dbReference type="GeneID" id="20656069"/>
<keyword evidence="1" id="KW-0788">Thiol protease</keyword>
<dbReference type="InParanoid" id="G4YVX7"/>
<accession>G4YVX7</accession>
<evidence type="ECO:0000313" key="5">
    <source>
        <dbReference type="Proteomes" id="UP000002640"/>
    </source>
</evidence>
<dbReference type="EC" id="3.4.19.12" evidence="1"/>
<sequence length="892" mass="98917">MTTHLLRLTSHCLSSQCVKNVVLEVTRDDGEIDRSTLQTDLVLRKEVGNARLVSGDAMLWVGKGVLSHKDSTVDSKPTRTVRVENGKRRFVFTVALDAAGKQFYADLKDQVDGKAGVEIRMKKRKIRKQLSKVMGFTPVNTLKSPMKSPLKSPTPVLNSPAKKPPMTPKRSPLAEIGTPQRTPQLTLPPPLPVTAKGASSSLSSPLRSPFRSPFRKKARLSLSPSSAAKSSAESKTPSSRSPVREWLSPVRSLKLRSGPTPPDLKRHSSHTPQSQTTKENGGSARSSGEKNRRKSITGSINKRVRSLQLMLDDDSAAKDPEAQAQRKITSHFFKKDPTSTSQHENTARALDLSMDSAATDENDDKTDASDPSTGESPQDATQRSTHGLLNLGNYCYMNAIVQALAALPEFVSAVQDENNLLKIILKQPQSSVRAKSLEQLKAVFDDWRTSGDTKHLPLQYTLGQLLHLVINGSETSINPEPLKAVMGKKNAIFATHFQQDAHEFLLNLVTEYEKELVEMAKGVTEKIQAEAKSSPQKGSLLNFFRNNPKANEAQPEKDKTSDAELELICQLPPAKCFRAELYRTLTCRNCGYSRKQAETFYDFSLDLPYYPIPEPEPTAEQEPQASPPPERQCFCNLSPVTMGEGSERFYCCPKSSCSYQEKMVETQESAFSPDKADVTMKSVLSPQTPASGWQARPSTIELETLIQKQFETEVLELTCEKCKVGKEAESAYQVKSLPSILVFHLKRFEVNPHTGALFKRCDPIVPPATIDPAHSINNTAPSESESRYVLKSVIHHLGKSIDEGHYVADICDAGGQWIRRNDTHESMISEEYALQAYRSQESCYMFFYVQSERSGADEGKENVPLNRASQDENGENSNQRQGTSSENLRAFL</sequence>
<dbReference type="InterPro" id="IPR050164">
    <property type="entry name" value="Peptidase_C19"/>
</dbReference>
<dbReference type="Proteomes" id="UP000002640">
    <property type="component" value="Unassembled WGS sequence"/>
</dbReference>
<dbReference type="Pfam" id="PF00443">
    <property type="entry name" value="UCH"/>
    <property type="match status" value="1"/>
</dbReference>
<feature type="compositionally biased region" description="Low complexity" evidence="2">
    <location>
        <begin position="220"/>
        <end position="241"/>
    </location>
</feature>
<evidence type="ECO:0000313" key="4">
    <source>
        <dbReference type="EMBL" id="EGZ23731.1"/>
    </source>
</evidence>
<feature type="compositionally biased region" description="Polar residues" evidence="2">
    <location>
        <begin position="270"/>
        <end position="286"/>
    </location>
</feature>
<dbReference type="InterPro" id="IPR038765">
    <property type="entry name" value="Papain-like_cys_pep_sf"/>
</dbReference>
<keyword evidence="1" id="KW-0378">Hydrolase</keyword>
<dbReference type="InterPro" id="IPR028889">
    <property type="entry name" value="USP"/>
</dbReference>
<dbReference type="OMA" id="QAYRSQE"/>
<dbReference type="GO" id="GO:0006508">
    <property type="term" value="P:proteolysis"/>
    <property type="evidence" value="ECO:0007669"/>
    <property type="project" value="UniProtKB-KW"/>
</dbReference>
<comment type="catalytic activity">
    <reaction evidence="1">
        <text>Thiol-dependent hydrolysis of ester, thioester, amide, peptide and isopeptide bonds formed by the C-terminal Gly of ubiquitin (a 76-residue protein attached to proteins as an intracellular targeting signal).</text>
        <dbReference type="EC" id="3.4.19.12"/>
    </reaction>
</comment>
<dbReference type="PROSITE" id="PS00973">
    <property type="entry name" value="USP_2"/>
    <property type="match status" value="1"/>
</dbReference>
<name>G4YVX7_PHYSP</name>
<dbReference type="Gene3D" id="3.90.70.10">
    <property type="entry name" value="Cysteine proteinases"/>
    <property type="match status" value="1"/>
</dbReference>
<dbReference type="STRING" id="1094619.G4YVX7"/>
<gene>
    <name evidence="4" type="ORF">PHYSODRAFT_486766</name>
</gene>
<dbReference type="PANTHER" id="PTHR24006">
    <property type="entry name" value="UBIQUITIN CARBOXYL-TERMINAL HYDROLASE"/>
    <property type="match status" value="1"/>
</dbReference>
<proteinExistence type="inferred from homology"/>
<dbReference type="GO" id="GO:0016579">
    <property type="term" value="P:protein deubiquitination"/>
    <property type="evidence" value="ECO:0007669"/>
    <property type="project" value="InterPro"/>
</dbReference>
<evidence type="ECO:0000256" key="1">
    <source>
        <dbReference type="RuleBase" id="RU366025"/>
    </source>
</evidence>
<dbReference type="RefSeq" id="XP_009519019.1">
    <property type="nucleotide sequence ID" value="XM_009520724.1"/>
</dbReference>
<evidence type="ECO:0000259" key="3">
    <source>
        <dbReference type="PROSITE" id="PS50235"/>
    </source>
</evidence>
<dbReference type="GO" id="GO:0005634">
    <property type="term" value="C:nucleus"/>
    <property type="evidence" value="ECO:0007669"/>
    <property type="project" value="TreeGrafter"/>
</dbReference>
<feature type="region of interest" description="Disordered" evidence="2">
    <location>
        <begin position="139"/>
        <end position="301"/>
    </location>
</feature>
<dbReference type="AlphaFoldDB" id="G4YVX7"/>
<reference evidence="4 5" key="1">
    <citation type="journal article" date="2006" name="Science">
        <title>Phytophthora genome sequences uncover evolutionary origins and mechanisms of pathogenesis.</title>
        <authorList>
            <person name="Tyler B.M."/>
            <person name="Tripathy S."/>
            <person name="Zhang X."/>
            <person name="Dehal P."/>
            <person name="Jiang R.H."/>
            <person name="Aerts A."/>
            <person name="Arredondo F.D."/>
            <person name="Baxter L."/>
            <person name="Bensasson D."/>
            <person name="Beynon J.L."/>
            <person name="Chapman J."/>
            <person name="Damasceno C.M."/>
            <person name="Dorrance A.E."/>
            <person name="Dou D."/>
            <person name="Dickerman A.W."/>
            <person name="Dubchak I.L."/>
            <person name="Garbelotto M."/>
            <person name="Gijzen M."/>
            <person name="Gordon S.G."/>
            <person name="Govers F."/>
            <person name="Grunwald N.J."/>
            <person name="Huang W."/>
            <person name="Ivors K.L."/>
            <person name="Jones R.W."/>
            <person name="Kamoun S."/>
            <person name="Krampis K."/>
            <person name="Lamour K.H."/>
            <person name="Lee M.K."/>
            <person name="McDonald W.H."/>
            <person name="Medina M."/>
            <person name="Meijer H.J."/>
            <person name="Nordberg E.K."/>
            <person name="Maclean D.J."/>
            <person name="Ospina-Giraldo M.D."/>
            <person name="Morris P.F."/>
            <person name="Phuntumart V."/>
            <person name="Putnam N.H."/>
            <person name="Rash S."/>
            <person name="Rose J.K."/>
            <person name="Sakihama Y."/>
            <person name="Salamov A.A."/>
            <person name="Savidor A."/>
            <person name="Scheuring C.F."/>
            <person name="Smith B.M."/>
            <person name="Sobral B.W."/>
            <person name="Terry A."/>
            <person name="Torto-Alalibo T.A."/>
            <person name="Win J."/>
            <person name="Xu Z."/>
            <person name="Zhang H."/>
            <person name="Grigoriev I.V."/>
            <person name="Rokhsar D.S."/>
            <person name="Boore J.L."/>
        </authorList>
    </citation>
    <scope>NUCLEOTIDE SEQUENCE [LARGE SCALE GENOMIC DNA]</scope>
    <source>
        <strain evidence="4 5">P6497</strain>
    </source>
</reference>
<keyword evidence="5" id="KW-1185">Reference proteome</keyword>
<dbReference type="PROSITE" id="PS50235">
    <property type="entry name" value="USP_3"/>
    <property type="match status" value="1"/>
</dbReference>
<feature type="compositionally biased region" description="Polar residues" evidence="2">
    <location>
        <begin position="369"/>
        <end position="383"/>
    </location>
</feature>
<feature type="region of interest" description="Disordered" evidence="2">
    <location>
        <begin position="358"/>
        <end position="383"/>
    </location>
</feature>
<protein>
    <recommendedName>
        <fullName evidence="1">Ubiquitin carboxyl-terminal hydrolase</fullName>
        <ecNumber evidence="1">3.4.19.12</ecNumber>
    </recommendedName>
</protein>
<comment type="similarity">
    <text evidence="1">Belongs to the peptidase C19 family.</text>
</comment>
<dbReference type="SUPFAM" id="SSF54001">
    <property type="entry name" value="Cysteine proteinases"/>
    <property type="match status" value="1"/>
</dbReference>
<feature type="compositionally biased region" description="Low complexity" evidence="2">
    <location>
        <begin position="199"/>
        <end position="212"/>
    </location>
</feature>
<organism evidence="4 5">
    <name type="scientific">Phytophthora sojae (strain P6497)</name>
    <name type="common">Soybean stem and root rot agent</name>
    <name type="synonym">Phytophthora megasperma f. sp. glycines</name>
    <dbReference type="NCBI Taxonomy" id="1094619"/>
    <lineage>
        <taxon>Eukaryota</taxon>
        <taxon>Sar</taxon>
        <taxon>Stramenopiles</taxon>
        <taxon>Oomycota</taxon>
        <taxon>Peronosporomycetes</taxon>
        <taxon>Peronosporales</taxon>
        <taxon>Peronosporaceae</taxon>
        <taxon>Phytophthora</taxon>
    </lineage>
</organism>